<reference evidence="2 3" key="1">
    <citation type="submission" date="2021-04" db="EMBL/GenBank/DDBJ databases">
        <title>Metabacillus sp. strain KIGAM252 whole genome sequence.</title>
        <authorList>
            <person name="Seo M.-J."/>
            <person name="Cho E.-S."/>
            <person name="Hwang C.Y."/>
            <person name="Yoon D.J."/>
        </authorList>
    </citation>
    <scope>NUCLEOTIDE SEQUENCE [LARGE SCALE GENOMIC DNA]</scope>
    <source>
        <strain evidence="2 3">KIGAM252</strain>
    </source>
</reference>
<accession>A0ABS5LEX0</accession>
<feature type="domain" description="DUF4397" evidence="1">
    <location>
        <begin position="181"/>
        <end position="244"/>
    </location>
</feature>
<dbReference type="EMBL" id="JAGVRK010000001">
    <property type="protein sequence ID" value="MBS2969301.1"/>
    <property type="molecule type" value="Genomic_DNA"/>
</dbReference>
<keyword evidence="3" id="KW-1185">Reference proteome</keyword>
<evidence type="ECO:0000259" key="1">
    <source>
        <dbReference type="Pfam" id="PF14344"/>
    </source>
</evidence>
<name>A0ABS5LEX0_9BACI</name>
<evidence type="ECO:0000313" key="3">
    <source>
        <dbReference type="Proteomes" id="UP000682403"/>
    </source>
</evidence>
<proteinExistence type="predicted"/>
<gene>
    <name evidence="2" type="ORF">J9317_11045</name>
</gene>
<evidence type="ECO:0000313" key="2">
    <source>
        <dbReference type="EMBL" id="MBS2969301.1"/>
    </source>
</evidence>
<feature type="domain" description="DUF4397" evidence="1">
    <location>
        <begin position="65"/>
        <end position="177"/>
    </location>
</feature>
<organism evidence="2 3">
    <name type="scientific">Metabacillus flavus</name>
    <dbReference type="NCBI Taxonomy" id="2823519"/>
    <lineage>
        <taxon>Bacteria</taxon>
        <taxon>Bacillati</taxon>
        <taxon>Bacillota</taxon>
        <taxon>Bacilli</taxon>
        <taxon>Bacillales</taxon>
        <taxon>Bacillaceae</taxon>
        <taxon>Metabacillus</taxon>
    </lineage>
</organism>
<protein>
    <submittedName>
        <fullName evidence="2">DUF4397 domain-containing protein</fullName>
    </submittedName>
</protein>
<dbReference type="InterPro" id="IPR025510">
    <property type="entry name" value="DUF4397"/>
</dbReference>
<dbReference type="Proteomes" id="UP000682403">
    <property type="component" value="Unassembled WGS sequence"/>
</dbReference>
<comment type="caution">
    <text evidence="2">The sequence shown here is derived from an EMBL/GenBank/DDBJ whole genome shotgun (WGS) entry which is preliminary data.</text>
</comment>
<dbReference type="Pfam" id="PF14344">
    <property type="entry name" value="DUF4397"/>
    <property type="match status" value="2"/>
</dbReference>
<sequence length="253" mass="27555">MANDQNSLWQAMVYDLYASYYKYRNPQAHIMYYQKHIQALQAAMQTRTGSGQPQGTAAIAPGMTMIRVLHASPDAPAVDVYVNRRLVLSNVSFKQISDYMQIPGGQYRFDIFPAGNQTTPVLSENFLLMPGITYTLAASGMLSKLKLIPIVDRPFVSAGETKVKFVHLSPDAPSVDAAVKNGEVLFANVSFTKATPYKSVPAGKIDLEVRIAGTDTVALNVPKVQFKSDTAYTIFALGLANGNPPLEAMMVIG</sequence>
<dbReference type="RefSeq" id="WP_211558569.1">
    <property type="nucleotide sequence ID" value="NZ_JAGVRK010000001.1"/>
</dbReference>